<dbReference type="Proteomes" id="UP001482620">
    <property type="component" value="Unassembled WGS sequence"/>
</dbReference>
<keyword evidence="3" id="KW-1185">Reference proteome</keyword>
<comment type="caution">
    <text evidence="2">The sequence shown here is derived from an EMBL/GenBank/DDBJ whole genome shotgun (WGS) entry which is preliminary data.</text>
</comment>
<evidence type="ECO:0000313" key="3">
    <source>
        <dbReference type="Proteomes" id="UP001482620"/>
    </source>
</evidence>
<evidence type="ECO:0000313" key="2">
    <source>
        <dbReference type="EMBL" id="MEQ2221973.1"/>
    </source>
</evidence>
<accession>A0ABV0SN25</accession>
<name>A0ABV0SN25_9TELE</name>
<feature type="region of interest" description="Disordered" evidence="1">
    <location>
        <begin position="1"/>
        <end position="24"/>
    </location>
</feature>
<sequence length="921" mass="102436">MLSSLYFPSSPPSEEEHTEPEGERSWIIEMGRSRTSAEVLLLFAVGTVCMSSLASAVTNTTSGPCKGANLQNASQAISAAVDTLVAELSCTNGSGSEQQINQFQMCMSDSCSPEQKAEFLLESNNLSNETLVVLVFTTLTASSSLENLNSFYNSFVTGAAKVSISSNHLCLLYSLNPLLTDVYFLMQQNLTALRINVRDILLNLTLTSLVPKFYLLNAEGFKLWFQVYLPLLLPSADSKTFEIIPRNITCSSYQEIVKGFDNIISRLSGEQNQLVFKFALDYLKGQLSSGLSCVESGSVTDDRRWLEVNFRQFRFQASFKDFLAFNINFKGVEVADLLSFTQLSQLAAIPSQLNGTQDVIKIMTFINASNFSHFFDLLVEEIKAQSTNYTQEIKSAFLQAVFGRVGLTAVSDEELLLWLKVRLRPLLIDLSPSFVTSVASIGEERRCNITQEMIKLLDSLQTTFSNNTKIEIYKNIIRILQGPTLLKCFDGRSFYLFLKNSFLSFGFPDVSTFISLLPPTRKSELLNSFNTSELRQFLSEPGAIRNGSDICYIFSIYNNTAAFLETEDVPDDVKRIILPCVWPLALSSDRRSEVDFWFDRRLRNYFQFLTKDLISSTAVQNASCLAFEKLVSFLGKNFTYNISEFGREDVYSTIRSYLRAGSGAKCYNSSDPELNSTSWFSNYIGSFVMFITLDDLTSFVSTSQIKVFLEDEFNLDLFSNIAIPANVTSYYIQQVFTFNPTFSPVRLPGIFLCFSDVPSLSYSSLNGNDTVIILDRLGLFCNGTKNPEIAATLASNIKTVTLEIFTKLGNACSGLSISQIISVPSSVLLSALSTLSSVTDWTQDQARTIIERLLTSDFRISTAADLKSLGTLITGLASELLDKIEGLDLLSLSTSLDFITNMLLAPKIIQLTLINKVQSSL</sequence>
<organism evidence="2 3">
    <name type="scientific">Ilyodon furcidens</name>
    <name type="common">goldbreast splitfin</name>
    <dbReference type="NCBI Taxonomy" id="33524"/>
    <lineage>
        <taxon>Eukaryota</taxon>
        <taxon>Metazoa</taxon>
        <taxon>Chordata</taxon>
        <taxon>Craniata</taxon>
        <taxon>Vertebrata</taxon>
        <taxon>Euteleostomi</taxon>
        <taxon>Actinopterygii</taxon>
        <taxon>Neopterygii</taxon>
        <taxon>Teleostei</taxon>
        <taxon>Neoteleostei</taxon>
        <taxon>Acanthomorphata</taxon>
        <taxon>Ovalentaria</taxon>
        <taxon>Atherinomorphae</taxon>
        <taxon>Cyprinodontiformes</taxon>
        <taxon>Goodeidae</taxon>
        <taxon>Ilyodon</taxon>
    </lineage>
</organism>
<evidence type="ECO:0000256" key="1">
    <source>
        <dbReference type="SAM" id="MobiDB-lite"/>
    </source>
</evidence>
<reference evidence="2 3" key="1">
    <citation type="submission" date="2021-06" db="EMBL/GenBank/DDBJ databases">
        <authorList>
            <person name="Palmer J.M."/>
        </authorList>
    </citation>
    <scope>NUCLEOTIDE SEQUENCE [LARGE SCALE GENOMIC DNA]</scope>
    <source>
        <strain evidence="3">if_2019</strain>
        <tissue evidence="2">Muscle</tissue>
    </source>
</reference>
<dbReference type="EMBL" id="JAHRIQ010002230">
    <property type="protein sequence ID" value="MEQ2221973.1"/>
    <property type="molecule type" value="Genomic_DNA"/>
</dbReference>
<proteinExistence type="predicted"/>
<protein>
    <submittedName>
        <fullName evidence="2">Uncharacterized protein</fullName>
    </submittedName>
</protein>
<gene>
    <name evidence="2" type="ORF">ILYODFUR_021123</name>
</gene>